<evidence type="ECO:0000256" key="1">
    <source>
        <dbReference type="SAM" id="Phobius"/>
    </source>
</evidence>
<protein>
    <submittedName>
        <fullName evidence="3">Uncharacterized protein</fullName>
    </submittedName>
</protein>
<proteinExistence type="predicted"/>
<organism evidence="3 4">
    <name type="scientific">Candida dubliniensis (strain CD36 / ATCC MYA-646 / CBS 7987 / NCPF 3949 / NRRL Y-17841)</name>
    <name type="common">Yeast</name>
    <dbReference type="NCBI Taxonomy" id="573826"/>
    <lineage>
        <taxon>Eukaryota</taxon>
        <taxon>Fungi</taxon>
        <taxon>Dikarya</taxon>
        <taxon>Ascomycota</taxon>
        <taxon>Saccharomycotina</taxon>
        <taxon>Pichiomycetes</taxon>
        <taxon>Debaryomycetaceae</taxon>
        <taxon>Candida/Lodderomyces clade</taxon>
        <taxon>Candida</taxon>
    </lineage>
</organism>
<accession>B9WMW4</accession>
<dbReference type="VEuPathDB" id="FungiDB:CD36_34790"/>
<evidence type="ECO:0000313" key="3">
    <source>
        <dbReference type="EMBL" id="CAX40430.1"/>
    </source>
</evidence>
<dbReference type="AlphaFoldDB" id="B9WMW4"/>
<evidence type="ECO:0000313" key="2">
    <source>
        <dbReference type="CGD" id="CAL0000164478"/>
    </source>
</evidence>
<dbReference type="CGD" id="CAL0000164478">
    <property type="gene designation" value="Cd36_34790"/>
</dbReference>
<feature type="transmembrane region" description="Helical" evidence="1">
    <location>
        <begin position="29"/>
        <end position="56"/>
    </location>
</feature>
<dbReference type="HOGENOM" id="CLU_023113_0_0_1"/>
<reference evidence="3 4" key="1">
    <citation type="journal article" date="2009" name="Genome Res.">
        <title>Comparative genomics of the fungal pathogens Candida dubliniensis and Candida albicans.</title>
        <authorList>
            <person name="Jackson A.P."/>
            <person name="Gamble J.A."/>
            <person name="Yeomans T."/>
            <person name="Moran G.P."/>
            <person name="Saunders D."/>
            <person name="Harris D."/>
            <person name="Aslett M."/>
            <person name="Barrell J.F."/>
            <person name="Butler G."/>
            <person name="Citiulo F."/>
            <person name="Coleman D.C."/>
            <person name="de Groot P.W.J."/>
            <person name="Goodwin T.J."/>
            <person name="Quail M.A."/>
            <person name="McQuillan J."/>
            <person name="Munro C.A."/>
            <person name="Pain A."/>
            <person name="Poulter R.T."/>
            <person name="Rajandream M.A."/>
            <person name="Renauld H."/>
            <person name="Spiering M.J."/>
            <person name="Tivey A."/>
            <person name="Gow N.A.R."/>
            <person name="Barrell B."/>
            <person name="Sullivan D.J."/>
            <person name="Berriman M."/>
        </authorList>
    </citation>
    <scope>NUCLEOTIDE SEQUENCE [LARGE SCALE GENOMIC DNA]</scope>
    <source>
        <strain evidence="4">CD36 / ATCC MYA-646 / CBS 7987 / NCPF 3949 / NRRL Y-17841</strain>
    </source>
</reference>
<dbReference type="RefSeq" id="XP_002422423.1">
    <property type="nucleotide sequence ID" value="XM_002422378.1"/>
</dbReference>
<dbReference type="Proteomes" id="UP000002605">
    <property type="component" value="Chromosome R"/>
</dbReference>
<gene>
    <name evidence="2" type="ordered locus">Cd36_34790</name>
    <name evidence="3" type="ORF">CD36_34790</name>
</gene>
<evidence type="ECO:0000313" key="4">
    <source>
        <dbReference type="Proteomes" id="UP000002605"/>
    </source>
</evidence>
<sequence>MDPNHNTNLEYITADHLSYPTWLFTIPGYFIHLLLSVVRWFDLQTFVFICIVYIYCCYSYKQSTMKQQTSSFSIGATTTTTTKRRLSKGRNGSMYLLNFVDDFSKDNTSKQKQKQKQKRKQGPIPIYQSRTSFISQCYNFFYEYIISCYSIFRAPSNNYYDFPTTIDMSKSPVAILNSISPVLHSVPFNSQKLKVCLFSSMTDKTHERSVNLINDSIILNSLTEFKIWLLKYSKPSKSYKLSKAKSEAYFAKQVSLSLSHVFNSPVANNLCEVQLQLCEWAHLPYLSAIQADILLSILQSSIWSSQPWLVNAANKILEKFPNIDFHELLFKLGQTPLYVPRDFPCNPRRRHRPKYTIFNQREGGERRKEKRRWSDSGITKRWTLDDKVVTSGGPTPYKDSNGTYRTLIDKNENVEFINENDTGGLDIPAKPIAASTPFTNITIDNDPIDGALASSVITVEEGFSLITTSKGKIPLPPIDN</sequence>
<dbReference type="EMBL" id="FM992695">
    <property type="protein sequence ID" value="CAX40430.1"/>
    <property type="molecule type" value="Genomic_DNA"/>
</dbReference>
<dbReference type="KEGG" id="cdu:CD36_34790"/>
<keyword evidence="4" id="KW-1185">Reference proteome</keyword>
<keyword evidence="1" id="KW-0472">Membrane</keyword>
<name>B9WMW4_CANDC</name>
<keyword evidence="1" id="KW-1133">Transmembrane helix</keyword>
<keyword evidence="1" id="KW-0812">Transmembrane</keyword>
<dbReference type="GeneID" id="8049457"/>